<dbReference type="EMBL" id="BGZK01000042">
    <property type="protein sequence ID" value="GBP10763.1"/>
    <property type="molecule type" value="Genomic_DNA"/>
</dbReference>
<dbReference type="AlphaFoldDB" id="A0A4C1T8D9"/>
<sequence length="220" mass="24110">MRALDASPANNADTNDGHLGRAEAAVMASGGGPDERIKMASHRDERNIRILFILSSLSGGLFKGSDAREVSELLDIQTAYKRMDQHIFDLLPSGGLRLHLSQIVLYAREGKINRSRSGGDTKQKQSLCQFYSKRDKCWSTTEELAASVPDSLEPPAIRAGRIPPTGAPNWRIKAFLMARSRRGSTGGAGRADTPRYTKIASLHRRLQLTEGPVTTLRISL</sequence>
<accession>A0A4C1T8D9</accession>
<gene>
    <name evidence="1" type="ORF">EVAR_6316_1</name>
</gene>
<proteinExistence type="predicted"/>
<dbReference type="Proteomes" id="UP000299102">
    <property type="component" value="Unassembled WGS sequence"/>
</dbReference>
<evidence type="ECO:0000313" key="1">
    <source>
        <dbReference type="EMBL" id="GBP10763.1"/>
    </source>
</evidence>
<comment type="caution">
    <text evidence="1">The sequence shown here is derived from an EMBL/GenBank/DDBJ whole genome shotgun (WGS) entry which is preliminary data.</text>
</comment>
<evidence type="ECO:0000313" key="2">
    <source>
        <dbReference type="Proteomes" id="UP000299102"/>
    </source>
</evidence>
<protein>
    <submittedName>
        <fullName evidence="1">Uncharacterized protein</fullName>
    </submittedName>
</protein>
<name>A0A4C1T8D9_EUMVA</name>
<keyword evidence="2" id="KW-1185">Reference proteome</keyword>
<organism evidence="1 2">
    <name type="scientific">Eumeta variegata</name>
    <name type="common">Bagworm moth</name>
    <name type="synonym">Eumeta japonica</name>
    <dbReference type="NCBI Taxonomy" id="151549"/>
    <lineage>
        <taxon>Eukaryota</taxon>
        <taxon>Metazoa</taxon>
        <taxon>Ecdysozoa</taxon>
        <taxon>Arthropoda</taxon>
        <taxon>Hexapoda</taxon>
        <taxon>Insecta</taxon>
        <taxon>Pterygota</taxon>
        <taxon>Neoptera</taxon>
        <taxon>Endopterygota</taxon>
        <taxon>Lepidoptera</taxon>
        <taxon>Glossata</taxon>
        <taxon>Ditrysia</taxon>
        <taxon>Tineoidea</taxon>
        <taxon>Psychidae</taxon>
        <taxon>Oiketicinae</taxon>
        <taxon>Eumeta</taxon>
    </lineage>
</organism>
<reference evidence="1 2" key="1">
    <citation type="journal article" date="2019" name="Commun. Biol.">
        <title>The bagworm genome reveals a unique fibroin gene that provides high tensile strength.</title>
        <authorList>
            <person name="Kono N."/>
            <person name="Nakamura H."/>
            <person name="Ohtoshi R."/>
            <person name="Tomita M."/>
            <person name="Numata K."/>
            <person name="Arakawa K."/>
        </authorList>
    </citation>
    <scope>NUCLEOTIDE SEQUENCE [LARGE SCALE GENOMIC DNA]</scope>
</reference>